<dbReference type="Pfam" id="PF01722">
    <property type="entry name" value="BolA"/>
    <property type="match status" value="1"/>
</dbReference>
<evidence type="ECO:0000256" key="2">
    <source>
        <dbReference type="RuleBase" id="RU003860"/>
    </source>
</evidence>
<dbReference type="SUPFAM" id="SSF82657">
    <property type="entry name" value="BolA-like"/>
    <property type="match status" value="1"/>
</dbReference>
<dbReference type="GO" id="GO:0005739">
    <property type="term" value="C:mitochondrion"/>
    <property type="evidence" value="ECO:0007669"/>
    <property type="project" value="TreeGrafter"/>
</dbReference>
<reference evidence="4" key="1">
    <citation type="submission" date="2014-03" db="EMBL/GenBank/DDBJ databases">
        <title>The sialotranscriptome of Amblyomma triste, Amblyomma parvum and Amblyomma cajennense ticks, uncovered by 454-based RNA-seq.</title>
        <authorList>
            <person name="Garcia G.R."/>
            <person name="Gardinassi L.G."/>
            <person name="Ribeiro J.M."/>
            <person name="Anatrielo E."/>
            <person name="Ferreira B.R."/>
            <person name="Moreira H.N."/>
            <person name="Mafra C."/>
            <person name="Olegario M.M."/>
            <person name="Szabo P.J."/>
            <person name="Miranda-Santos I.K."/>
            <person name="Maruyama S.R."/>
        </authorList>
    </citation>
    <scope>NUCLEOTIDE SEQUENCE</scope>
    <source>
        <strain evidence="4">Araguapaz</strain>
        <tissue evidence="4">Salivary glands</tissue>
    </source>
</reference>
<dbReference type="InterPro" id="IPR050961">
    <property type="entry name" value="BolA/IbaG_stress_morph_reg"/>
</dbReference>
<dbReference type="AlphaFoldDB" id="A0A023FT12"/>
<evidence type="ECO:0000313" key="4">
    <source>
        <dbReference type="EMBL" id="JAC24494.1"/>
    </source>
</evidence>
<evidence type="ECO:0000256" key="1">
    <source>
        <dbReference type="ARBA" id="ARBA00005578"/>
    </source>
</evidence>
<name>A0A023FT12_AMBPA</name>
<protein>
    <submittedName>
        <fullName evidence="4">Putative transcriptional regulator bola</fullName>
    </submittedName>
</protein>
<dbReference type="GO" id="GO:1990229">
    <property type="term" value="C:iron-sulfur cluster assembly complex"/>
    <property type="evidence" value="ECO:0007669"/>
    <property type="project" value="UniProtKB-ARBA"/>
</dbReference>
<dbReference type="PANTHER" id="PTHR46229:SF2">
    <property type="entry name" value="BOLA-LIKE PROTEIN 1"/>
    <property type="match status" value="1"/>
</dbReference>
<evidence type="ECO:0000256" key="3">
    <source>
        <dbReference type="SAM" id="MobiDB-lite"/>
    </source>
</evidence>
<accession>A0A023FT12</accession>
<feature type="region of interest" description="Disordered" evidence="3">
    <location>
        <begin position="105"/>
        <end position="134"/>
    </location>
</feature>
<dbReference type="EMBL" id="GBBL01002826">
    <property type="protein sequence ID" value="JAC24494.1"/>
    <property type="molecule type" value="mRNA"/>
</dbReference>
<organism evidence="4">
    <name type="scientific">Amblyomma parvum</name>
    <name type="common">South American tick</name>
    <dbReference type="NCBI Taxonomy" id="251391"/>
    <lineage>
        <taxon>Eukaryota</taxon>
        <taxon>Metazoa</taxon>
        <taxon>Ecdysozoa</taxon>
        <taxon>Arthropoda</taxon>
        <taxon>Chelicerata</taxon>
        <taxon>Arachnida</taxon>
        <taxon>Acari</taxon>
        <taxon>Parasitiformes</taxon>
        <taxon>Ixodida</taxon>
        <taxon>Ixodoidea</taxon>
        <taxon>Ixodidae</taxon>
        <taxon>Amblyomminae</taxon>
        <taxon>Amblyomma</taxon>
    </lineage>
</organism>
<dbReference type="Gene3D" id="3.30.300.90">
    <property type="entry name" value="BolA-like"/>
    <property type="match status" value="1"/>
</dbReference>
<dbReference type="FunFam" id="3.30.300.90:FF:000001">
    <property type="entry name" value="Transcriptional regulator BolA"/>
    <property type="match status" value="1"/>
</dbReference>
<sequence length="134" mass="14906">MQRCVALVRRRLLTRGATCCAIRAASSGQTEAKIVKKLKEALTPQELLVENESHMHNVPKGSETHFRVTVVSSAFEGKKVVQQHAMVYAALKEELENPVHALAIQTSTPDKWQSKTEKSPPCLGGMKRERLSKE</sequence>
<comment type="similarity">
    <text evidence="1 2">Belongs to the BolA/IbaG family.</text>
</comment>
<dbReference type="PANTHER" id="PTHR46229">
    <property type="entry name" value="BOLA TRANSCRIPTION REGULATOR"/>
    <property type="match status" value="1"/>
</dbReference>
<proteinExistence type="evidence at transcript level"/>
<dbReference type="InterPro" id="IPR036065">
    <property type="entry name" value="BolA-like_sf"/>
</dbReference>
<dbReference type="InterPro" id="IPR002634">
    <property type="entry name" value="BolA"/>
</dbReference>